<proteinExistence type="predicted"/>
<dbReference type="EC" id="3.1.3.-" evidence="1"/>
<dbReference type="SFLD" id="SFLDG01129">
    <property type="entry name" value="C1.5:_HAD__Beta-PGM__Phosphata"/>
    <property type="match status" value="1"/>
</dbReference>
<sequence>MPAAYLFDMDGLLLDTERLAMTSFVDCLTPIGIAAEAAKTFFLTLVGTSVSQTDRMLAAFLGDAGQAEFIAQQWNAHFDQRLQQNVPVKATVRATLAELTAAGAQMAVVTSTKGARARHHLHQAGLLGHFKFVLGGDEVSANKPDPAPYREAAARLGFDPKRCAAFEDSDRGIMAAMAAGCHAVQIPDLRPVDQALPQLGQLLAEDLARAVALVQNRSPAIMA</sequence>
<dbReference type="NCBIfam" id="TIGR01509">
    <property type="entry name" value="HAD-SF-IA-v3"/>
    <property type="match status" value="1"/>
</dbReference>
<dbReference type="Gene3D" id="1.10.150.240">
    <property type="entry name" value="Putative phosphatase, domain 2"/>
    <property type="match status" value="1"/>
</dbReference>
<dbReference type="STRING" id="53501.SAMN04488043_106253"/>
<dbReference type="InterPro" id="IPR036412">
    <property type="entry name" value="HAD-like_sf"/>
</dbReference>
<dbReference type="InterPro" id="IPR041492">
    <property type="entry name" value="HAD_2"/>
</dbReference>
<dbReference type="InterPro" id="IPR023198">
    <property type="entry name" value="PGP-like_dom2"/>
</dbReference>
<dbReference type="EMBL" id="CYSA01000028">
    <property type="protein sequence ID" value="CUH68775.1"/>
    <property type="molecule type" value="Genomic_DNA"/>
</dbReference>
<dbReference type="GO" id="GO:0016787">
    <property type="term" value="F:hydrolase activity"/>
    <property type="evidence" value="ECO:0007669"/>
    <property type="project" value="UniProtKB-KW"/>
</dbReference>
<dbReference type="RefSeq" id="WP_058264439.1">
    <property type="nucleotide sequence ID" value="NZ_CYSA01000028.1"/>
</dbReference>
<dbReference type="Gene3D" id="3.40.50.1000">
    <property type="entry name" value="HAD superfamily/HAD-like"/>
    <property type="match status" value="1"/>
</dbReference>
<protein>
    <submittedName>
        <fullName evidence="1">Phosphorylated carbohydrates phosphatase</fullName>
        <ecNumber evidence="1">3.1.3.-</ecNumber>
    </submittedName>
</protein>
<name>A0A0P1FL13_THAGE</name>
<dbReference type="SUPFAM" id="SSF56784">
    <property type="entry name" value="HAD-like"/>
    <property type="match status" value="1"/>
</dbReference>
<keyword evidence="1" id="KW-0378">Hydrolase</keyword>
<reference evidence="1 2" key="1">
    <citation type="submission" date="2015-09" db="EMBL/GenBank/DDBJ databases">
        <authorList>
            <consortium name="Swine Surveillance"/>
        </authorList>
    </citation>
    <scope>NUCLEOTIDE SEQUENCE [LARGE SCALE GENOMIC DNA]</scope>
    <source>
        <strain evidence="1 2">CECT 4357</strain>
    </source>
</reference>
<dbReference type="InterPro" id="IPR023214">
    <property type="entry name" value="HAD_sf"/>
</dbReference>
<accession>A0A0P1FL13</accession>
<organism evidence="1 2">
    <name type="scientific">Thalassovita gelatinovora</name>
    <name type="common">Thalassobius gelatinovorus</name>
    <dbReference type="NCBI Taxonomy" id="53501"/>
    <lineage>
        <taxon>Bacteria</taxon>
        <taxon>Pseudomonadati</taxon>
        <taxon>Pseudomonadota</taxon>
        <taxon>Alphaproteobacteria</taxon>
        <taxon>Rhodobacterales</taxon>
        <taxon>Roseobacteraceae</taxon>
        <taxon>Thalassovita</taxon>
    </lineage>
</organism>
<keyword evidence="2" id="KW-1185">Reference proteome</keyword>
<dbReference type="PRINTS" id="PR00413">
    <property type="entry name" value="HADHALOGNASE"/>
</dbReference>
<dbReference type="OrthoDB" id="9782449at2"/>
<dbReference type="InterPro" id="IPR006439">
    <property type="entry name" value="HAD-SF_hydro_IA"/>
</dbReference>
<dbReference type="Pfam" id="PF13419">
    <property type="entry name" value="HAD_2"/>
    <property type="match status" value="1"/>
</dbReference>
<evidence type="ECO:0000313" key="2">
    <source>
        <dbReference type="Proteomes" id="UP000051587"/>
    </source>
</evidence>
<gene>
    <name evidence="1" type="ORF">TG4357_03792</name>
</gene>
<evidence type="ECO:0000313" key="1">
    <source>
        <dbReference type="EMBL" id="CUH68775.1"/>
    </source>
</evidence>
<dbReference type="Proteomes" id="UP000051587">
    <property type="component" value="Unassembled WGS sequence"/>
</dbReference>
<dbReference type="AlphaFoldDB" id="A0A0P1FL13"/>
<dbReference type="PANTHER" id="PTHR18901">
    <property type="entry name" value="2-DEOXYGLUCOSE-6-PHOSPHATE PHOSPHATASE 2"/>
    <property type="match status" value="1"/>
</dbReference>
<dbReference type="SFLD" id="SFLDS00003">
    <property type="entry name" value="Haloacid_Dehalogenase"/>
    <property type="match status" value="1"/>
</dbReference>
<dbReference type="PANTHER" id="PTHR18901:SF38">
    <property type="entry name" value="PSEUDOURIDINE-5'-PHOSPHATASE"/>
    <property type="match status" value="1"/>
</dbReference>
<dbReference type="CDD" id="cd07505">
    <property type="entry name" value="HAD_BPGM-like"/>
    <property type="match status" value="1"/>
</dbReference>